<proteinExistence type="predicted"/>
<feature type="non-terminal residue" evidence="2">
    <location>
        <position position="31"/>
    </location>
</feature>
<protein>
    <recommendedName>
        <fullName evidence="1">Serine-tRNA synthetase type1 N-terminal domain-containing protein</fullName>
    </recommendedName>
</protein>
<comment type="caution">
    <text evidence="2">The sequence shown here is derived from an EMBL/GenBank/DDBJ whole genome shotgun (WGS) entry which is preliminary data.</text>
</comment>
<feature type="domain" description="Serine-tRNA synthetase type1 N-terminal" evidence="1">
    <location>
        <begin position="1"/>
        <end position="31"/>
    </location>
</feature>
<gene>
    <name evidence="2" type="ORF">COZ07_09525</name>
</gene>
<name>A0A2M7PLT0_9BACT</name>
<dbReference type="Gene3D" id="1.10.287.40">
    <property type="entry name" value="Serine-tRNA synthetase, tRNA binding domain"/>
    <property type="match status" value="1"/>
</dbReference>
<dbReference type="RefSeq" id="WP_406608380.1">
    <property type="nucleotide sequence ID" value="NZ_PFKO01000345.1"/>
</dbReference>
<dbReference type="InterPro" id="IPR015866">
    <property type="entry name" value="Ser-tRNA-synth_1_N"/>
</dbReference>
<evidence type="ECO:0000259" key="1">
    <source>
        <dbReference type="Pfam" id="PF02403"/>
    </source>
</evidence>
<dbReference type="GO" id="GO:0000166">
    <property type="term" value="F:nucleotide binding"/>
    <property type="evidence" value="ECO:0007669"/>
    <property type="project" value="InterPro"/>
</dbReference>
<dbReference type="SUPFAM" id="SSF46589">
    <property type="entry name" value="tRNA-binding arm"/>
    <property type="match status" value="1"/>
</dbReference>
<dbReference type="AlphaFoldDB" id="A0A2M7PLT0"/>
<evidence type="ECO:0000313" key="3">
    <source>
        <dbReference type="Proteomes" id="UP000230646"/>
    </source>
</evidence>
<dbReference type="Pfam" id="PF02403">
    <property type="entry name" value="Seryl_tRNA_N"/>
    <property type="match status" value="1"/>
</dbReference>
<dbReference type="InterPro" id="IPR042103">
    <property type="entry name" value="SerRS_1_N_sf"/>
</dbReference>
<dbReference type="InterPro" id="IPR010978">
    <property type="entry name" value="tRNA-bd_arm"/>
</dbReference>
<organism evidence="2 3">
    <name type="scientific">Candidatus Infernicultor aquiphilus</name>
    <dbReference type="NCBI Taxonomy" id="1805029"/>
    <lineage>
        <taxon>Bacteria</taxon>
        <taxon>Pseudomonadati</taxon>
        <taxon>Atribacterota</taxon>
        <taxon>Candidatus Phoenicimicrobiia</taxon>
        <taxon>Candidatus Pheonicimicrobiales</taxon>
        <taxon>Candidatus Phoenicimicrobiaceae</taxon>
        <taxon>Candidatus Infernicultor</taxon>
    </lineage>
</organism>
<dbReference type="Proteomes" id="UP000230646">
    <property type="component" value="Unassembled WGS sequence"/>
</dbReference>
<sequence length="31" mass="3553">MLDLKLIRSNPEKVKEGLKKRGSEIDLDTIL</sequence>
<evidence type="ECO:0000313" key="2">
    <source>
        <dbReference type="EMBL" id="PIY31371.1"/>
    </source>
</evidence>
<dbReference type="EMBL" id="PFKO01000345">
    <property type="protein sequence ID" value="PIY31371.1"/>
    <property type="molecule type" value="Genomic_DNA"/>
</dbReference>
<accession>A0A2M7PLT0</accession>
<reference evidence="2 3" key="1">
    <citation type="submission" date="2017-09" db="EMBL/GenBank/DDBJ databases">
        <title>Depth-based differentiation of microbial function through sediment-hosted aquifers and enrichment of novel symbionts in the deep terrestrial subsurface.</title>
        <authorList>
            <person name="Probst A.J."/>
            <person name="Ladd B."/>
            <person name="Jarett J.K."/>
            <person name="Geller-Mcgrath D.E."/>
            <person name="Sieber C.M."/>
            <person name="Emerson J.B."/>
            <person name="Anantharaman K."/>
            <person name="Thomas B.C."/>
            <person name="Malmstrom R."/>
            <person name="Stieglmeier M."/>
            <person name="Klingl A."/>
            <person name="Woyke T."/>
            <person name="Ryan C.M."/>
            <person name="Banfield J.F."/>
        </authorList>
    </citation>
    <scope>NUCLEOTIDE SEQUENCE [LARGE SCALE GENOMIC DNA]</scope>
    <source>
        <strain evidence="2">CG_4_10_14_3_um_filter_34_13</strain>
    </source>
</reference>